<evidence type="ECO:0000256" key="2">
    <source>
        <dbReference type="ARBA" id="ARBA00023125"/>
    </source>
</evidence>
<protein>
    <submittedName>
        <fullName evidence="7">Integrase</fullName>
    </submittedName>
</protein>
<feature type="domain" description="Core-binding (CB)" evidence="6">
    <location>
        <begin position="35"/>
        <end position="112"/>
    </location>
</feature>
<evidence type="ECO:0000256" key="4">
    <source>
        <dbReference type="PROSITE-ProRule" id="PRU01248"/>
    </source>
</evidence>
<dbReference type="InterPro" id="IPR002104">
    <property type="entry name" value="Integrase_catalytic"/>
</dbReference>
<feature type="domain" description="Tyr recombinase" evidence="5">
    <location>
        <begin position="137"/>
        <end position="319"/>
    </location>
</feature>
<evidence type="ECO:0000256" key="1">
    <source>
        <dbReference type="ARBA" id="ARBA00022908"/>
    </source>
</evidence>
<dbReference type="PROSITE" id="PS51898">
    <property type="entry name" value="TYR_RECOMBINASE"/>
    <property type="match status" value="1"/>
</dbReference>
<dbReference type="GO" id="GO:0015074">
    <property type="term" value="P:DNA integration"/>
    <property type="evidence" value="ECO:0007669"/>
    <property type="project" value="UniProtKB-KW"/>
</dbReference>
<dbReference type="Pfam" id="PF00589">
    <property type="entry name" value="Phage_integrase"/>
    <property type="match status" value="1"/>
</dbReference>
<dbReference type="SUPFAM" id="SSF56349">
    <property type="entry name" value="DNA breaking-rejoining enzymes"/>
    <property type="match status" value="1"/>
</dbReference>
<dbReference type="GO" id="GO:0003677">
    <property type="term" value="F:DNA binding"/>
    <property type="evidence" value="ECO:0007669"/>
    <property type="project" value="UniProtKB-UniRule"/>
</dbReference>
<dbReference type="InterPro" id="IPR050090">
    <property type="entry name" value="Tyrosine_recombinase_XerCD"/>
</dbReference>
<dbReference type="AlphaFoldDB" id="A0A5C7JAB1"/>
<dbReference type="Gene3D" id="1.10.443.10">
    <property type="entry name" value="Intergrase catalytic core"/>
    <property type="match status" value="1"/>
</dbReference>
<comment type="caution">
    <text evidence="7">The sequence shown here is derived from an EMBL/GenBank/DDBJ whole genome shotgun (WGS) entry which is preliminary data.</text>
</comment>
<reference evidence="7 8" key="1">
    <citation type="submission" date="2018-09" db="EMBL/GenBank/DDBJ databases">
        <title>Metagenome Assembled Genomes from an Advanced Water Purification Facility.</title>
        <authorList>
            <person name="Stamps B.W."/>
            <person name="Spear J.R."/>
        </authorList>
    </citation>
    <scope>NUCLEOTIDE SEQUENCE [LARGE SCALE GENOMIC DNA]</scope>
    <source>
        <strain evidence="7">Bin_63_2</strain>
    </source>
</reference>
<dbReference type="PROSITE" id="PS51900">
    <property type="entry name" value="CB"/>
    <property type="match status" value="1"/>
</dbReference>
<dbReference type="InterPro" id="IPR044068">
    <property type="entry name" value="CB"/>
</dbReference>
<gene>
    <name evidence="7" type="ORF">E6Q11_02770</name>
</gene>
<evidence type="ECO:0000259" key="6">
    <source>
        <dbReference type="PROSITE" id="PS51900"/>
    </source>
</evidence>
<evidence type="ECO:0000313" key="8">
    <source>
        <dbReference type="Proteomes" id="UP000321026"/>
    </source>
</evidence>
<proteinExistence type="predicted"/>
<dbReference type="InterPro" id="IPR013762">
    <property type="entry name" value="Integrase-like_cat_sf"/>
</dbReference>
<organism evidence="7 8">
    <name type="scientific">Candidatus Dojkabacteria bacterium</name>
    <dbReference type="NCBI Taxonomy" id="2099670"/>
    <lineage>
        <taxon>Bacteria</taxon>
        <taxon>Candidatus Dojkabacteria</taxon>
    </lineage>
</organism>
<keyword evidence="1" id="KW-0229">DNA integration</keyword>
<dbReference type="PANTHER" id="PTHR30349">
    <property type="entry name" value="PHAGE INTEGRASE-RELATED"/>
    <property type="match status" value="1"/>
</dbReference>
<accession>A0A5C7JAB1</accession>
<sequence>MLMVLSKHYSGIQSMPTEIVVSQPNAVTTGNNQQNTMQRIASMVLDTVSERSQRDYGRALHDFMNWYIATGQTQLNKAAINAHVAALKAKGVTDSSINQRLAAIRKLALEAADNGLIDESAAQAIKRVGNIKVQGKKLGNWLSREQASQMLNAPDTKTAKGLRDRAILGLMLGCGLRREELTTLTVAHLQQREGRWVILDLTGKHNRTRTIPMAAWVKALIDQWTQAVGITEGVLFRPIRRGGHIQEGSMTSQAIWYVVEQYSPVEGLAPHDLRRTFAKLADKAGAPLAQIQKTLGHASIQTTERYVGNDLDLQNAPSDLIKLDIAK</sequence>
<keyword evidence="2 4" id="KW-0238">DNA-binding</keyword>
<dbReference type="Gene3D" id="1.10.150.130">
    <property type="match status" value="1"/>
</dbReference>
<keyword evidence="3" id="KW-0233">DNA recombination</keyword>
<name>A0A5C7JAB1_9BACT</name>
<dbReference type="InterPro" id="IPR010998">
    <property type="entry name" value="Integrase_recombinase_N"/>
</dbReference>
<dbReference type="InterPro" id="IPR011010">
    <property type="entry name" value="DNA_brk_join_enz"/>
</dbReference>
<evidence type="ECO:0000259" key="5">
    <source>
        <dbReference type="PROSITE" id="PS51898"/>
    </source>
</evidence>
<evidence type="ECO:0000256" key="3">
    <source>
        <dbReference type="ARBA" id="ARBA00023172"/>
    </source>
</evidence>
<dbReference type="InterPro" id="IPR004107">
    <property type="entry name" value="Integrase_SAM-like_N"/>
</dbReference>
<dbReference type="CDD" id="cd00397">
    <property type="entry name" value="DNA_BRE_C"/>
    <property type="match status" value="1"/>
</dbReference>
<dbReference type="Pfam" id="PF02899">
    <property type="entry name" value="Phage_int_SAM_1"/>
    <property type="match status" value="1"/>
</dbReference>
<dbReference type="EMBL" id="SSDS01000045">
    <property type="protein sequence ID" value="TXG77466.1"/>
    <property type="molecule type" value="Genomic_DNA"/>
</dbReference>
<dbReference type="PANTHER" id="PTHR30349:SF81">
    <property type="entry name" value="TYROSINE RECOMBINASE XERC"/>
    <property type="match status" value="1"/>
</dbReference>
<dbReference type="GO" id="GO:0006310">
    <property type="term" value="P:DNA recombination"/>
    <property type="evidence" value="ECO:0007669"/>
    <property type="project" value="UniProtKB-KW"/>
</dbReference>
<dbReference type="Proteomes" id="UP000321026">
    <property type="component" value="Unassembled WGS sequence"/>
</dbReference>
<evidence type="ECO:0000313" key="7">
    <source>
        <dbReference type="EMBL" id="TXG77466.1"/>
    </source>
</evidence>